<evidence type="ECO:0000256" key="1">
    <source>
        <dbReference type="SAM" id="MobiDB-lite"/>
    </source>
</evidence>
<dbReference type="Proteomes" id="UP000429607">
    <property type="component" value="Unassembled WGS sequence"/>
</dbReference>
<protein>
    <submittedName>
        <fullName evidence="2">Uncharacterized protein</fullName>
    </submittedName>
</protein>
<name>A0A6A3JHD3_9STRA</name>
<proteinExistence type="predicted"/>
<comment type="caution">
    <text evidence="2">The sequence shown here is derived from an EMBL/GenBank/DDBJ whole genome shotgun (WGS) entry which is preliminary data.</text>
</comment>
<evidence type="ECO:0000313" key="2">
    <source>
        <dbReference type="EMBL" id="KAE8994546.1"/>
    </source>
</evidence>
<evidence type="ECO:0000313" key="4">
    <source>
        <dbReference type="Proteomes" id="UP000429607"/>
    </source>
</evidence>
<evidence type="ECO:0000313" key="5">
    <source>
        <dbReference type="Proteomes" id="UP000434957"/>
    </source>
</evidence>
<dbReference type="EMBL" id="QXFT01002044">
    <property type="protein sequence ID" value="KAE9305003.1"/>
    <property type="molecule type" value="Genomic_DNA"/>
</dbReference>
<sequence>MSCTVTHLHTVRDGRKIRSQMGQSWSLPVDGGSGVGHRTLADCTATQPTVGCNLTGATLSRTRESGWHSRRVLAGPSLRIAAAWGEPFPTNGFIYGWVHCGSQPAEATTGSVPFQLGGAGDGGQADEVLLLRDSAEEESCSRKDGTSRCPVYLQPPSSLFELPHPRPYSSNSPRVPDPLAGGCATT</sequence>
<dbReference type="AlphaFoldDB" id="A0A6A3JHD3"/>
<keyword evidence="5" id="KW-1185">Reference proteome</keyword>
<feature type="region of interest" description="Disordered" evidence="1">
    <location>
        <begin position="162"/>
        <end position="186"/>
    </location>
</feature>
<dbReference type="EMBL" id="QXFV01001998">
    <property type="protein sequence ID" value="KAE8994546.1"/>
    <property type="molecule type" value="Genomic_DNA"/>
</dbReference>
<evidence type="ECO:0000313" key="3">
    <source>
        <dbReference type="EMBL" id="KAE9305003.1"/>
    </source>
</evidence>
<dbReference type="Proteomes" id="UP000434957">
    <property type="component" value="Unassembled WGS sequence"/>
</dbReference>
<organism evidence="2 4">
    <name type="scientific">Phytophthora rubi</name>
    <dbReference type="NCBI Taxonomy" id="129364"/>
    <lineage>
        <taxon>Eukaryota</taxon>
        <taxon>Sar</taxon>
        <taxon>Stramenopiles</taxon>
        <taxon>Oomycota</taxon>
        <taxon>Peronosporomycetes</taxon>
        <taxon>Peronosporales</taxon>
        <taxon>Peronosporaceae</taxon>
        <taxon>Phytophthora</taxon>
    </lineage>
</organism>
<accession>A0A6A3JHD3</accession>
<reference evidence="2 4" key="1">
    <citation type="submission" date="2018-09" db="EMBL/GenBank/DDBJ databases">
        <title>Genomic investigation of the strawberry pathogen Phytophthora fragariae indicates pathogenicity is determined by transcriptional variation in three key races.</title>
        <authorList>
            <person name="Adams T.M."/>
            <person name="Armitage A.D."/>
            <person name="Sobczyk M.K."/>
            <person name="Bates H.J."/>
            <person name="Dunwell J.M."/>
            <person name="Nellist C.F."/>
            <person name="Harrison R.J."/>
        </authorList>
    </citation>
    <scope>NUCLEOTIDE SEQUENCE [LARGE SCALE GENOMIC DNA]</scope>
    <source>
        <strain evidence="2 4">SCRP249</strain>
        <strain evidence="3 5">SCRP333</strain>
    </source>
</reference>
<gene>
    <name evidence="2" type="ORF">PR001_g20368</name>
    <name evidence="3" type="ORF">PR003_g21611</name>
</gene>